<evidence type="ECO:0000256" key="1">
    <source>
        <dbReference type="ARBA" id="ARBA00022679"/>
    </source>
</evidence>
<dbReference type="AlphaFoldDB" id="A0A8J6HST3"/>
<evidence type="ECO:0000256" key="3">
    <source>
        <dbReference type="ARBA" id="ARBA00022722"/>
    </source>
</evidence>
<evidence type="ECO:0000256" key="5">
    <source>
        <dbReference type="ARBA" id="ARBA00022801"/>
    </source>
</evidence>
<organism evidence="9 10">
    <name type="scientific">Tenebrio molitor</name>
    <name type="common">Yellow mealworm beetle</name>
    <dbReference type="NCBI Taxonomy" id="7067"/>
    <lineage>
        <taxon>Eukaryota</taxon>
        <taxon>Metazoa</taxon>
        <taxon>Ecdysozoa</taxon>
        <taxon>Arthropoda</taxon>
        <taxon>Hexapoda</taxon>
        <taxon>Insecta</taxon>
        <taxon>Pterygota</taxon>
        <taxon>Neoptera</taxon>
        <taxon>Endopterygota</taxon>
        <taxon>Coleoptera</taxon>
        <taxon>Polyphaga</taxon>
        <taxon>Cucujiformia</taxon>
        <taxon>Tenebrionidae</taxon>
        <taxon>Tenebrio</taxon>
    </lineage>
</organism>
<dbReference type="Pfam" id="PF00078">
    <property type="entry name" value="RVT_1"/>
    <property type="match status" value="1"/>
</dbReference>
<dbReference type="InterPro" id="IPR012337">
    <property type="entry name" value="RNaseH-like_sf"/>
</dbReference>
<dbReference type="InterPro" id="IPR008042">
    <property type="entry name" value="Retrotrans_Pao"/>
</dbReference>
<dbReference type="Gene3D" id="3.30.70.270">
    <property type="match status" value="1"/>
</dbReference>
<dbReference type="EMBL" id="JABDTM020014202">
    <property type="protein sequence ID" value="KAH0819583.1"/>
    <property type="molecule type" value="Genomic_DNA"/>
</dbReference>
<evidence type="ECO:0000256" key="7">
    <source>
        <dbReference type="SAM" id="MobiDB-lite"/>
    </source>
</evidence>
<accession>A0A8J6HST3</accession>
<feature type="domain" description="Integrase catalytic" evidence="8">
    <location>
        <begin position="1021"/>
        <end position="1211"/>
    </location>
</feature>
<dbReference type="PROSITE" id="PS00141">
    <property type="entry name" value="ASP_PROTEASE"/>
    <property type="match status" value="1"/>
</dbReference>
<dbReference type="GO" id="GO:0003676">
    <property type="term" value="F:nucleic acid binding"/>
    <property type="evidence" value="ECO:0007669"/>
    <property type="project" value="InterPro"/>
</dbReference>
<dbReference type="Proteomes" id="UP000719412">
    <property type="component" value="Unassembled WGS sequence"/>
</dbReference>
<dbReference type="InterPro" id="IPR041588">
    <property type="entry name" value="Integrase_H2C2"/>
</dbReference>
<keyword evidence="5" id="KW-0378">Hydrolase</keyword>
<dbReference type="SUPFAM" id="SSF56672">
    <property type="entry name" value="DNA/RNA polymerases"/>
    <property type="match status" value="1"/>
</dbReference>
<evidence type="ECO:0000313" key="10">
    <source>
        <dbReference type="Proteomes" id="UP000719412"/>
    </source>
</evidence>
<reference evidence="9" key="2">
    <citation type="submission" date="2021-08" db="EMBL/GenBank/DDBJ databases">
        <authorList>
            <person name="Eriksson T."/>
        </authorList>
    </citation>
    <scope>NUCLEOTIDE SEQUENCE</scope>
    <source>
        <strain evidence="9">Stoneville</strain>
        <tissue evidence="9">Whole head</tissue>
    </source>
</reference>
<name>A0A8J6HST3_TENMO</name>
<dbReference type="InterPro" id="IPR000477">
    <property type="entry name" value="RT_dom"/>
</dbReference>
<dbReference type="Gene3D" id="3.10.10.10">
    <property type="entry name" value="HIV Type 1 Reverse Transcriptase, subunit A, domain 1"/>
    <property type="match status" value="1"/>
</dbReference>
<dbReference type="PANTHER" id="PTHR47331">
    <property type="entry name" value="PHD-TYPE DOMAIN-CONTAINING PROTEIN"/>
    <property type="match status" value="1"/>
</dbReference>
<evidence type="ECO:0000259" key="8">
    <source>
        <dbReference type="PROSITE" id="PS50994"/>
    </source>
</evidence>
<dbReference type="Pfam" id="PF17921">
    <property type="entry name" value="Integrase_H2C2"/>
    <property type="match status" value="1"/>
</dbReference>
<dbReference type="InterPro" id="IPR001969">
    <property type="entry name" value="Aspartic_peptidase_AS"/>
</dbReference>
<dbReference type="Gene3D" id="1.10.340.70">
    <property type="match status" value="1"/>
</dbReference>
<keyword evidence="10" id="KW-1185">Reference proteome</keyword>
<dbReference type="PROSITE" id="PS50994">
    <property type="entry name" value="INTEGRASE"/>
    <property type="match status" value="1"/>
</dbReference>
<evidence type="ECO:0000256" key="6">
    <source>
        <dbReference type="ARBA" id="ARBA00022918"/>
    </source>
</evidence>
<dbReference type="GO" id="GO:0004190">
    <property type="term" value="F:aspartic-type endopeptidase activity"/>
    <property type="evidence" value="ECO:0007669"/>
    <property type="project" value="InterPro"/>
</dbReference>
<dbReference type="InterPro" id="IPR036397">
    <property type="entry name" value="RNaseH_sf"/>
</dbReference>
<dbReference type="Gene3D" id="2.40.70.10">
    <property type="entry name" value="Acid Proteases"/>
    <property type="match status" value="1"/>
</dbReference>
<proteinExistence type="predicted"/>
<dbReference type="PANTHER" id="PTHR47331:SF1">
    <property type="entry name" value="GAG-LIKE PROTEIN"/>
    <property type="match status" value="1"/>
</dbReference>
<dbReference type="GO" id="GO:0042575">
    <property type="term" value="C:DNA polymerase complex"/>
    <property type="evidence" value="ECO:0007669"/>
    <property type="project" value="UniProtKB-ARBA"/>
</dbReference>
<dbReference type="SUPFAM" id="SSF53098">
    <property type="entry name" value="Ribonuclease H-like"/>
    <property type="match status" value="1"/>
</dbReference>
<dbReference type="GO" id="GO:0006508">
    <property type="term" value="P:proteolysis"/>
    <property type="evidence" value="ECO:0007669"/>
    <property type="project" value="InterPro"/>
</dbReference>
<dbReference type="Gene3D" id="3.30.420.10">
    <property type="entry name" value="Ribonuclease H-like superfamily/Ribonuclease H"/>
    <property type="match status" value="1"/>
</dbReference>
<feature type="compositionally biased region" description="Polar residues" evidence="7">
    <location>
        <begin position="1"/>
        <end position="16"/>
    </location>
</feature>
<dbReference type="InterPro" id="IPR001584">
    <property type="entry name" value="Integrase_cat-core"/>
</dbReference>
<dbReference type="Pfam" id="PF13650">
    <property type="entry name" value="Asp_protease_2"/>
    <property type="match status" value="1"/>
</dbReference>
<protein>
    <recommendedName>
        <fullName evidence="8">Integrase catalytic domain-containing protein</fullName>
    </recommendedName>
</protein>
<sequence>MANNTNKSGVSRSNGENNKERITAEPAVANSCVTTASANTISKSSFTNVLLPTALVIVSDANGKKQTFRALLDSGSQLNFITESTVNKLGLPVTKKELAVIGINQTVKQMNKSASCMIQSNYTEYRKKLTGVIVEKISENLPQCTLDASRWQIPDGVDLADPTFAENRPIDILIGADTFWELVMPGKSYSKPHGTIIQETKLGWIISGVCPNNKRAHFNCNTVSILQKQIEKFWEIESFDNKIPLSEEDHLCEENFETIFERTFAGNFSVKLPFKNKYAGGAGLHSNYTTALTRYKALETKFKKDPKYKQDYVNVMEDYLRSGHIEKVSAKNIQNSFRCFYLPHHGVIKPDSLTTKLRIVFDASCKSHNQLSLNDMLSVGPKLQEDLFHILLRFRKHAIAFSADIEKMYFQVEVHPEHRDFQRLFWRARDDGPVETYRIKKVTFGIASAPYLAIKSMQKLATLESTNFPLASPVIMQDFYMDDLLTGAETVEEALELKSQLSNCLSKGGFRLRKWSSNDAQVIQNSQQHDITLNSDSSKILGMFWNGNSDNLFYSTNSNSGSPSTHENSEKYTKRRVLAVIARLYDPLGLINPLLVTAKVVLQKLWTLQLGWDDPIPSDLEITWRQFTEDLRNIDKISIPRQVIGIHLPEALEIHAFSDASQAAYGTCIYIRAVKGKQISMRLLCAKSRIAPIKSVALPRLELCAATLLARLLHSVKQSMKINFSKTVCWTDSTIVLSWINSVPNTLETFVGNRVAEIQDKTNMTDWRHIPTKLNPADVLSRGCRSAEIQHNSLWNSGPNFLQQADWVWPPNIMNKAVSLTSQGSDHNGNVPLIKRWQILDKFSDFGKLVRIIAWCKRFTNKCRKDKSSGPLTIKELDQATSIIIKQVQAQHFSKEVKKLSENKQCPPESKMLALHPFIDEDLILRVGGRLANSTLPYNRKFPVVLPKNDYITKLIIKQIHSRELHSGPQATLAAIRQKYWPLCGRSTVRQEIHKCVKCAKVKPIKISELMGNLPAYRITQSTRPFINTGIDYAGPILTKQSRGRGTKSVKSYISLFICLVTKAIHLELVSDCTSESFINALKRFMARRGKPSIIVSDNATTFKGADREIQNCIKAAKVRSFIDDLSQDKIEFKFIPPRSPHFGGIYEAGIKSVKYHLKRIVGQSLLTYEEMYTVLTLIEACLNSRPITPLPESPSELEALTPGHFLIGSSLTATPEPDRCSIFGSDGRRNI</sequence>
<keyword evidence="2" id="KW-0548">Nucleotidyltransferase</keyword>
<feature type="region of interest" description="Disordered" evidence="7">
    <location>
        <begin position="1"/>
        <end position="23"/>
    </location>
</feature>
<gene>
    <name evidence="9" type="ORF">GEV33_003208</name>
</gene>
<evidence type="ECO:0000313" key="9">
    <source>
        <dbReference type="EMBL" id="KAH0819583.1"/>
    </source>
</evidence>
<keyword evidence="1" id="KW-0808">Transferase</keyword>
<dbReference type="InterPro" id="IPR043502">
    <property type="entry name" value="DNA/RNA_pol_sf"/>
</dbReference>
<dbReference type="GO" id="GO:0003964">
    <property type="term" value="F:RNA-directed DNA polymerase activity"/>
    <property type="evidence" value="ECO:0007669"/>
    <property type="project" value="UniProtKB-KW"/>
</dbReference>
<dbReference type="GO" id="GO:0015074">
    <property type="term" value="P:DNA integration"/>
    <property type="evidence" value="ECO:0007669"/>
    <property type="project" value="InterPro"/>
</dbReference>
<dbReference type="CDD" id="cd00303">
    <property type="entry name" value="retropepsin_like"/>
    <property type="match status" value="1"/>
</dbReference>
<dbReference type="SUPFAM" id="SSF50630">
    <property type="entry name" value="Acid proteases"/>
    <property type="match status" value="1"/>
</dbReference>
<keyword evidence="3" id="KW-0540">Nuclease</keyword>
<keyword evidence="6" id="KW-0695">RNA-directed DNA polymerase</keyword>
<dbReference type="CDD" id="cd01644">
    <property type="entry name" value="RT_pepA17"/>
    <property type="match status" value="1"/>
</dbReference>
<evidence type="ECO:0000256" key="2">
    <source>
        <dbReference type="ARBA" id="ARBA00022695"/>
    </source>
</evidence>
<dbReference type="Pfam" id="PF05380">
    <property type="entry name" value="Peptidase_A17"/>
    <property type="match status" value="1"/>
</dbReference>
<reference evidence="9" key="1">
    <citation type="journal article" date="2020" name="J Insects Food Feed">
        <title>The yellow mealworm (Tenebrio molitor) genome: a resource for the emerging insects as food and feed industry.</title>
        <authorList>
            <person name="Eriksson T."/>
            <person name="Andere A."/>
            <person name="Kelstrup H."/>
            <person name="Emery V."/>
            <person name="Picard C."/>
        </authorList>
    </citation>
    <scope>NUCLEOTIDE SEQUENCE</scope>
    <source>
        <strain evidence="9">Stoneville</strain>
        <tissue evidence="9">Whole head</tissue>
    </source>
</reference>
<dbReference type="InterPro" id="IPR021109">
    <property type="entry name" value="Peptidase_aspartic_dom_sf"/>
</dbReference>
<dbReference type="GO" id="GO:0004519">
    <property type="term" value="F:endonuclease activity"/>
    <property type="evidence" value="ECO:0007669"/>
    <property type="project" value="UniProtKB-KW"/>
</dbReference>
<dbReference type="InterPro" id="IPR043128">
    <property type="entry name" value="Rev_trsase/Diguanyl_cyclase"/>
</dbReference>
<evidence type="ECO:0000256" key="4">
    <source>
        <dbReference type="ARBA" id="ARBA00022759"/>
    </source>
</evidence>
<comment type="caution">
    <text evidence="9">The sequence shown here is derived from an EMBL/GenBank/DDBJ whole genome shotgun (WGS) entry which is preliminary data.</text>
</comment>
<keyword evidence="4" id="KW-0255">Endonuclease</keyword>